<organism evidence="1 2">
    <name type="scientific">Tupaia chinensis</name>
    <name type="common">Chinese tree shrew</name>
    <name type="synonym">Tupaia belangeri chinensis</name>
    <dbReference type="NCBI Taxonomy" id="246437"/>
    <lineage>
        <taxon>Eukaryota</taxon>
        <taxon>Metazoa</taxon>
        <taxon>Chordata</taxon>
        <taxon>Craniata</taxon>
        <taxon>Vertebrata</taxon>
        <taxon>Euteleostomi</taxon>
        <taxon>Mammalia</taxon>
        <taxon>Eutheria</taxon>
        <taxon>Euarchontoglires</taxon>
        <taxon>Scandentia</taxon>
        <taxon>Tupaiidae</taxon>
        <taxon>Tupaia</taxon>
    </lineage>
</organism>
<evidence type="ECO:0000313" key="2">
    <source>
        <dbReference type="Proteomes" id="UP000011518"/>
    </source>
</evidence>
<dbReference type="AlphaFoldDB" id="L9KHY2"/>
<reference evidence="2" key="2">
    <citation type="journal article" date="2013" name="Nat. Commun.">
        <title>Genome of the Chinese tree shrew.</title>
        <authorList>
            <person name="Fan Y."/>
            <person name="Huang Z.Y."/>
            <person name="Cao C.C."/>
            <person name="Chen C.S."/>
            <person name="Chen Y.X."/>
            <person name="Fan D.D."/>
            <person name="He J."/>
            <person name="Hou H.L."/>
            <person name="Hu L."/>
            <person name="Hu X.T."/>
            <person name="Jiang X.T."/>
            <person name="Lai R."/>
            <person name="Lang Y.S."/>
            <person name="Liang B."/>
            <person name="Liao S.G."/>
            <person name="Mu D."/>
            <person name="Ma Y.Y."/>
            <person name="Niu Y.Y."/>
            <person name="Sun X.Q."/>
            <person name="Xia J.Q."/>
            <person name="Xiao J."/>
            <person name="Xiong Z.Q."/>
            <person name="Xu L."/>
            <person name="Yang L."/>
            <person name="Zhang Y."/>
            <person name="Zhao W."/>
            <person name="Zhao X.D."/>
            <person name="Zheng Y.T."/>
            <person name="Zhou J.M."/>
            <person name="Zhu Y.B."/>
            <person name="Zhang G.J."/>
            <person name="Wang J."/>
            <person name="Yao Y.G."/>
        </authorList>
    </citation>
    <scope>NUCLEOTIDE SEQUENCE [LARGE SCALE GENOMIC DNA]</scope>
</reference>
<dbReference type="EMBL" id="KB320838">
    <property type="protein sequence ID" value="ELW62099.1"/>
    <property type="molecule type" value="Genomic_DNA"/>
</dbReference>
<keyword evidence="2" id="KW-1185">Reference proteome</keyword>
<protein>
    <submittedName>
        <fullName evidence="1">Uncharacterized protein</fullName>
    </submittedName>
</protein>
<sequence>MIIPVISQPKPLRRLPSALKIGPYANTRGCSFAQMGLFTKGNIWHHLKSESPRELGTAERHSKDLLLYKQNWKSEKFLSIEQQTGLSVPLSCPIQKTVSSPSVHSTVFADKPQSTEELMNGHTGCKCACVGEDERGKGGISNDLMPIGPERKFSRLLKDKR</sequence>
<accession>L9KHY2</accession>
<evidence type="ECO:0000313" key="1">
    <source>
        <dbReference type="EMBL" id="ELW62099.1"/>
    </source>
</evidence>
<dbReference type="Proteomes" id="UP000011518">
    <property type="component" value="Unassembled WGS sequence"/>
</dbReference>
<dbReference type="InParanoid" id="L9KHY2"/>
<reference evidence="2" key="1">
    <citation type="submission" date="2012-07" db="EMBL/GenBank/DDBJ databases">
        <title>Genome of the Chinese tree shrew, a rising model animal genetically related to primates.</title>
        <authorList>
            <person name="Zhang G."/>
            <person name="Fan Y."/>
            <person name="Yao Y."/>
            <person name="Huang Z."/>
        </authorList>
    </citation>
    <scope>NUCLEOTIDE SEQUENCE [LARGE SCALE GENOMIC DNA]</scope>
</reference>
<proteinExistence type="predicted"/>
<gene>
    <name evidence="1" type="ORF">TREES_T100019482</name>
</gene>
<name>L9KHY2_TUPCH</name>